<accession>A0AAD6Y182</accession>
<gene>
    <name evidence="3" type="ORF">B0H15DRAFT_331882</name>
</gene>
<dbReference type="Proteomes" id="UP001222325">
    <property type="component" value="Unassembled WGS sequence"/>
</dbReference>
<evidence type="ECO:0000313" key="4">
    <source>
        <dbReference type="Proteomes" id="UP001222325"/>
    </source>
</evidence>
<protein>
    <recommendedName>
        <fullName evidence="5">Transmembrane protein</fullName>
    </recommendedName>
</protein>
<comment type="caution">
    <text evidence="3">The sequence shown here is derived from an EMBL/GenBank/DDBJ whole genome shotgun (WGS) entry which is preliminary data.</text>
</comment>
<dbReference type="EMBL" id="JARJCN010000003">
    <property type="protein sequence ID" value="KAJ7102441.1"/>
    <property type="molecule type" value="Genomic_DNA"/>
</dbReference>
<sequence length="243" mass="27206">MATRRESPKRKLAFDSLTSIDQPATALISPAPASGSRLCRSRVSWGGFTFPFGILLWLSSVLCATVGKEDRTRERGEQLQFSEQRKTRRMVEPRRSASTAHEGRRDKPEERSPHLGFSLDSLGLDRSMDSPRIPASGRAFTPQCILRSRSKEIYGLSDRSLMAYGVFSKTWGFHSCLNGTQASSAVLVHSILYGDSRSKTLRQPLRDDGDMSQQSSSFEVVSTEDPGTRRMAVRRPEDSRFEI</sequence>
<keyword evidence="4" id="KW-1185">Reference proteome</keyword>
<evidence type="ECO:0000256" key="2">
    <source>
        <dbReference type="SAM" id="Phobius"/>
    </source>
</evidence>
<feature type="compositionally biased region" description="Polar residues" evidence="1">
    <location>
        <begin position="211"/>
        <end position="220"/>
    </location>
</feature>
<feature type="region of interest" description="Disordered" evidence="1">
    <location>
        <begin position="202"/>
        <end position="243"/>
    </location>
</feature>
<feature type="transmembrane region" description="Helical" evidence="2">
    <location>
        <begin position="45"/>
        <end position="66"/>
    </location>
</feature>
<feature type="compositionally biased region" description="Basic and acidic residues" evidence="1">
    <location>
        <begin position="234"/>
        <end position="243"/>
    </location>
</feature>
<feature type="region of interest" description="Disordered" evidence="1">
    <location>
        <begin position="73"/>
        <end position="135"/>
    </location>
</feature>
<organism evidence="3 4">
    <name type="scientific">Mycena belliarum</name>
    <dbReference type="NCBI Taxonomy" id="1033014"/>
    <lineage>
        <taxon>Eukaryota</taxon>
        <taxon>Fungi</taxon>
        <taxon>Dikarya</taxon>
        <taxon>Basidiomycota</taxon>
        <taxon>Agaricomycotina</taxon>
        <taxon>Agaricomycetes</taxon>
        <taxon>Agaricomycetidae</taxon>
        <taxon>Agaricales</taxon>
        <taxon>Marasmiineae</taxon>
        <taxon>Mycenaceae</taxon>
        <taxon>Mycena</taxon>
    </lineage>
</organism>
<evidence type="ECO:0000313" key="3">
    <source>
        <dbReference type="EMBL" id="KAJ7102441.1"/>
    </source>
</evidence>
<keyword evidence="2" id="KW-0812">Transmembrane</keyword>
<evidence type="ECO:0008006" key="5">
    <source>
        <dbReference type="Google" id="ProtNLM"/>
    </source>
</evidence>
<proteinExistence type="predicted"/>
<evidence type="ECO:0000256" key="1">
    <source>
        <dbReference type="SAM" id="MobiDB-lite"/>
    </source>
</evidence>
<keyword evidence="2" id="KW-0472">Membrane</keyword>
<feature type="compositionally biased region" description="Basic and acidic residues" evidence="1">
    <location>
        <begin position="73"/>
        <end position="113"/>
    </location>
</feature>
<dbReference type="AlphaFoldDB" id="A0AAD6Y182"/>
<keyword evidence="2" id="KW-1133">Transmembrane helix</keyword>
<reference evidence="3" key="1">
    <citation type="submission" date="2023-03" db="EMBL/GenBank/DDBJ databases">
        <title>Massive genome expansion in bonnet fungi (Mycena s.s.) driven by repeated elements and novel gene families across ecological guilds.</title>
        <authorList>
            <consortium name="Lawrence Berkeley National Laboratory"/>
            <person name="Harder C.B."/>
            <person name="Miyauchi S."/>
            <person name="Viragh M."/>
            <person name="Kuo A."/>
            <person name="Thoen E."/>
            <person name="Andreopoulos B."/>
            <person name="Lu D."/>
            <person name="Skrede I."/>
            <person name="Drula E."/>
            <person name="Henrissat B."/>
            <person name="Morin E."/>
            <person name="Kohler A."/>
            <person name="Barry K."/>
            <person name="LaButti K."/>
            <person name="Morin E."/>
            <person name="Salamov A."/>
            <person name="Lipzen A."/>
            <person name="Mereny Z."/>
            <person name="Hegedus B."/>
            <person name="Baldrian P."/>
            <person name="Stursova M."/>
            <person name="Weitz H."/>
            <person name="Taylor A."/>
            <person name="Grigoriev I.V."/>
            <person name="Nagy L.G."/>
            <person name="Martin F."/>
            <person name="Kauserud H."/>
        </authorList>
    </citation>
    <scope>NUCLEOTIDE SEQUENCE</scope>
    <source>
        <strain evidence="3">CBHHK173m</strain>
    </source>
</reference>
<name>A0AAD6Y182_9AGAR</name>